<evidence type="ECO:0000313" key="4">
    <source>
        <dbReference type="Proteomes" id="UP000000491"/>
    </source>
</evidence>
<evidence type="ECO:0000256" key="2">
    <source>
        <dbReference type="SAM" id="MobiDB-lite"/>
    </source>
</evidence>
<accession>F8ERV5</accession>
<dbReference type="InterPro" id="IPR008863">
    <property type="entry name" value="Toxic_anion-R_TelA"/>
</dbReference>
<dbReference type="STRING" id="579138.Zymop_1680"/>
<feature type="region of interest" description="Disordered" evidence="2">
    <location>
        <begin position="385"/>
        <end position="425"/>
    </location>
</feature>
<protein>
    <submittedName>
        <fullName evidence="3">Toxic anion resistance family protein</fullName>
    </submittedName>
</protein>
<dbReference type="eggNOG" id="COG3853">
    <property type="taxonomic scope" value="Bacteria"/>
</dbReference>
<dbReference type="AlphaFoldDB" id="F8ERV5"/>
<comment type="similarity">
    <text evidence="1">Belongs to the TelA family.</text>
</comment>
<dbReference type="RefSeq" id="WP_013934956.1">
    <property type="nucleotide sequence ID" value="NC_015709.1"/>
</dbReference>
<feature type="region of interest" description="Disordered" evidence="2">
    <location>
        <begin position="1"/>
        <end position="36"/>
    </location>
</feature>
<sequence>MTAENGATTNGQEGDLKLTPPTPVPNVAPEKADGLVPLKDEQKSQLEAKVSGFIEDLVAQNPNSPEFGKRVDSIINLGRNEIRVAATQSNRFLDRPVKAMDGDGHVGTDLAQLRRVIEDLDPARQGNLTAPKKLFGILPFGNKLRDYFDSYKSAQSHISTILARLESGKDELLKDNAAIDVERQTLWASLERLEQMIYMAKTLDTQLEAKAHDLDISDPAKAKTIRESALFYVRQRVTDLLTQLAVSVQGYLALDLVRKNNIELIKGVDRASTTTVAALRTAVTVAQALTNQKLVLEQINALNTTTANIIDATGEMLKNQTGEIQKQAASATIPLDTLKRAFSNIYATMDSIDQYKVQALSSMKQTVDALTDEVEKSRGYIARAQGASNAQSQTNAQLTDRIKPIDSGVPASTSNPVSSDPFKPV</sequence>
<name>F8ERV5_ZYMMT</name>
<dbReference type="PANTHER" id="PTHR38432">
    <property type="entry name" value="TELA-LIKE PROTEIN SAOUHSC_01408"/>
    <property type="match status" value="1"/>
</dbReference>
<dbReference type="PANTHER" id="PTHR38432:SF1">
    <property type="entry name" value="TELA-LIKE PROTEIN SAOUHSC_01408"/>
    <property type="match status" value="1"/>
</dbReference>
<dbReference type="PATRIC" id="fig|579138.3.peg.1786"/>
<dbReference type="EMBL" id="CP002865">
    <property type="protein sequence ID" value="AEI38568.1"/>
    <property type="molecule type" value="Genomic_DNA"/>
</dbReference>
<proteinExistence type="inferred from homology"/>
<dbReference type="KEGG" id="zmp:Zymop_1680"/>
<evidence type="ECO:0000256" key="1">
    <source>
        <dbReference type="ARBA" id="ARBA00005541"/>
    </source>
</evidence>
<dbReference type="HOGENOM" id="CLU_036971_0_0_5"/>
<organism evidence="3 4">
    <name type="scientific">Zymomonas mobilis subsp. pomaceae (strain ATCC 29192 / DSM 22645 / JCM 10191 / CCUG 17912 / NBRC 13757 / NCIMB 11200 / NRRL B-4491 / Barker I)</name>
    <dbReference type="NCBI Taxonomy" id="579138"/>
    <lineage>
        <taxon>Bacteria</taxon>
        <taxon>Pseudomonadati</taxon>
        <taxon>Pseudomonadota</taxon>
        <taxon>Alphaproteobacteria</taxon>
        <taxon>Sphingomonadales</taxon>
        <taxon>Zymomonadaceae</taxon>
        <taxon>Zymomonas</taxon>
    </lineage>
</organism>
<evidence type="ECO:0000313" key="3">
    <source>
        <dbReference type="EMBL" id="AEI38568.1"/>
    </source>
</evidence>
<reference evidence="3 4" key="1">
    <citation type="journal article" date="2011" name="J. Bacteriol.">
        <title>Genome sequence of the ethanol-producing Zymomonas mobilis subsp. pomaceae lectotype strain ATCC 29192.</title>
        <authorList>
            <person name="Kouvelis V.N."/>
            <person name="Davenport K.W."/>
            <person name="Brettin T.S."/>
            <person name="Bruce D."/>
            <person name="Detter C."/>
            <person name="Han C.S."/>
            <person name="Nolan M."/>
            <person name="Tapia R."/>
            <person name="Damoulaki A."/>
            <person name="Kyrpides N.C."/>
            <person name="Typas M.A."/>
            <person name="Pappas K.M."/>
        </authorList>
    </citation>
    <scope>NUCLEOTIDE SEQUENCE [LARGE SCALE GENOMIC DNA]</scope>
    <source>
        <strain evidence="4">ATCC 29192 / DSM 22645 / JCM 10191 / CCUG 17912 / NBRC 13757 / NCIMB 11200 / NRRL B-4491 / Barker I</strain>
    </source>
</reference>
<dbReference type="Proteomes" id="UP000000491">
    <property type="component" value="Chromosome"/>
</dbReference>
<gene>
    <name evidence="3" type="ordered locus">Zymop_1680</name>
</gene>
<dbReference type="Pfam" id="PF05816">
    <property type="entry name" value="TelA"/>
    <property type="match status" value="1"/>
</dbReference>
<feature type="compositionally biased region" description="Polar residues" evidence="2">
    <location>
        <begin position="1"/>
        <end position="12"/>
    </location>
</feature>
<feature type="compositionally biased region" description="Polar residues" evidence="2">
    <location>
        <begin position="386"/>
        <end position="398"/>
    </location>
</feature>